<evidence type="ECO:0000313" key="2">
    <source>
        <dbReference type="EMBL" id="EHA99968.1"/>
    </source>
</evidence>
<dbReference type="STRING" id="10181.G5ASF8"/>
<accession>G5ASF8</accession>
<protein>
    <submittedName>
        <fullName evidence="2">Uncharacterized protein</fullName>
    </submittedName>
</protein>
<sequence length="100" mass="11410">MALGLLCLGLNLLGDLQTQAQEDITLTLNMGPNLNEAPLQPILGPAAQRSQQEQHERGYIGVQSYTMKVAATNYNEFALMFFQKVFKYRMYFKATIFFFH</sequence>
<reference evidence="2 3" key="1">
    <citation type="journal article" date="2011" name="Nature">
        <title>Genome sequencing reveals insights into physiology and longevity of the naked mole rat.</title>
        <authorList>
            <person name="Kim E.B."/>
            <person name="Fang X."/>
            <person name="Fushan A.A."/>
            <person name="Huang Z."/>
            <person name="Lobanov A.V."/>
            <person name="Han L."/>
            <person name="Marino S.M."/>
            <person name="Sun X."/>
            <person name="Turanov A.A."/>
            <person name="Yang P."/>
            <person name="Yim S.H."/>
            <person name="Zhao X."/>
            <person name="Kasaikina M.V."/>
            <person name="Stoletzki N."/>
            <person name="Peng C."/>
            <person name="Polak P."/>
            <person name="Xiong Z."/>
            <person name="Kiezun A."/>
            <person name="Zhu Y."/>
            <person name="Chen Y."/>
            <person name="Kryukov G.V."/>
            <person name="Zhang Q."/>
            <person name="Peshkin L."/>
            <person name="Yang L."/>
            <person name="Bronson R.T."/>
            <person name="Buffenstein R."/>
            <person name="Wang B."/>
            <person name="Han C."/>
            <person name="Li Q."/>
            <person name="Chen L."/>
            <person name="Zhao W."/>
            <person name="Sunyaev S.R."/>
            <person name="Park T.J."/>
            <person name="Zhang G."/>
            <person name="Wang J."/>
            <person name="Gladyshev V.N."/>
        </authorList>
    </citation>
    <scope>NUCLEOTIDE SEQUENCE [LARGE SCALE GENOMIC DNA]</scope>
</reference>
<keyword evidence="1" id="KW-0732">Signal</keyword>
<feature type="chain" id="PRO_5003473750" evidence="1">
    <location>
        <begin position="21"/>
        <end position="100"/>
    </location>
</feature>
<dbReference type="Proteomes" id="UP000006813">
    <property type="component" value="Unassembled WGS sequence"/>
</dbReference>
<name>G5ASF8_HETGA</name>
<evidence type="ECO:0000256" key="1">
    <source>
        <dbReference type="SAM" id="SignalP"/>
    </source>
</evidence>
<dbReference type="AlphaFoldDB" id="G5ASF8"/>
<evidence type="ECO:0000313" key="3">
    <source>
        <dbReference type="Proteomes" id="UP000006813"/>
    </source>
</evidence>
<dbReference type="InterPro" id="IPR012674">
    <property type="entry name" value="Calycin"/>
</dbReference>
<dbReference type="InParanoid" id="G5ASF8"/>
<gene>
    <name evidence="2" type="ORF">GW7_01928</name>
</gene>
<proteinExistence type="predicted"/>
<dbReference type="Gene3D" id="2.40.128.20">
    <property type="match status" value="1"/>
</dbReference>
<feature type="signal peptide" evidence="1">
    <location>
        <begin position="1"/>
        <end position="20"/>
    </location>
</feature>
<organism evidence="2 3">
    <name type="scientific">Heterocephalus glaber</name>
    <name type="common">Naked mole rat</name>
    <dbReference type="NCBI Taxonomy" id="10181"/>
    <lineage>
        <taxon>Eukaryota</taxon>
        <taxon>Metazoa</taxon>
        <taxon>Chordata</taxon>
        <taxon>Craniata</taxon>
        <taxon>Vertebrata</taxon>
        <taxon>Euteleostomi</taxon>
        <taxon>Mammalia</taxon>
        <taxon>Eutheria</taxon>
        <taxon>Euarchontoglires</taxon>
        <taxon>Glires</taxon>
        <taxon>Rodentia</taxon>
        <taxon>Hystricomorpha</taxon>
        <taxon>Bathyergidae</taxon>
        <taxon>Heterocephalus</taxon>
    </lineage>
</organism>
<dbReference type="EMBL" id="JH166728">
    <property type="protein sequence ID" value="EHA99968.1"/>
    <property type="molecule type" value="Genomic_DNA"/>
</dbReference>